<dbReference type="Proteomes" id="UP000193335">
    <property type="component" value="Unassembled WGS sequence"/>
</dbReference>
<name>A0A1Y2K136_BRAJP</name>
<evidence type="ECO:0000313" key="3">
    <source>
        <dbReference type="Proteomes" id="UP000193335"/>
    </source>
</evidence>
<dbReference type="CDD" id="cd00531">
    <property type="entry name" value="NTF2_like"/>
    <property type="match status" value="1"/>
</dbReference>
<dbReference type="InterPro" id="IPR032710">
    <property type="entry name" value="NTF2-like_dom_sf"/>
</dbReference>
<sequence>MPEALEVEISAFFNKYMETFTTWDGDQIAKLYCAPCITMRGDGSIHCFQSRDEIARFFQGVADTYRREGAESGTLHDVVAVPIGERSALGTVTWKNLRPDGSVTRQWRQSYNLVRSPDGWRILATTFHLSGVPS</sequence>
<protein>
    <recommendedName>
        <fullName evidence="1">DUF6841 domain-containing protein</fullName>
    </recommendedName>
</protein>
<comment type="caution">
    <text evidence="2">The sequence shown here is derived from an EMBL/GenBank/DDBJ whole genome shotgun (WGS) entry which is preliminary data.</text>
</comment>
<dbReference type="AlphaFoldDB" id="A0A1Y2K136"/>
<evidence type="ECO:0000313" key="2">
    <source>
        <dbReference type="EMBL" id="OSJ37157.1"/>
    </source>
</evidence>
<dbReference type="EMBL" id="NAFL01000118">
    <property type="protein sequence ID" value="OSJ37157.1"/>
    <property type="molecule type" value="Genomic_DNA"/>
</dbReference>
<organism evidence="2 3">
    <name type="scientific">Bradyrhizobium japonicum</name>
    <dbReference type="NCBI Taxonomy" id="375"/>
    <lineage>
        <taxon>Bacteria</taxon>
        <taxon>Pseudomonadati</taxon>
        <taxon>Pseudomonadota</taxon>
        <taxon>Alphaproteobacteria</taxon>
        <taxon>Hyphomicrobiales</taxon>
        <taxon>Nitrobacteraceae</taxon>
        <taxon>Bradyrhizobium</taxon>
    </lineage>
</organism>
<dbReference type="Pfam" id="PF20795">
    <property type="entry name" value="DUF6841"/>
    <property type="match status" value="1"/>
</dbReference>
<evidence type="ECO:0000259" key="1">
    <source>
        <dbReference type="Pfam" id="PF20795"/>
    </source>
</evidence>
<reference evidence="2 3" key="1">
    <citation type="submission" date="2017-03" db="EMBL/GenBank/DDBJ databases">
        <title>Whole genome sequences of fourteen strains of Bradyrhizobium canariense and one strain of Bradyrhizobium japonicum isolated from Lupinus (Papilionoideae: Genisteae) species in Algeria.</title>
        <authorList>
            <person name="Crovadore J."/>
            <person name="Chekireb D."/>
            <person name="Brachmann A."/>
            <person name="Chablais R."/>
            <person name="Cochard B."/>
            <person name="Lefort F."/>
        </authorList>
    </citation>
    <scope>NUCLEOTIDE SEQUENCE [LARGE SCALE GENOMIC DNA]</scope>
    <source>
        <strain evidence="2 3">UBMA197</strain>
    </source>
</reference>
<proteinExistence type="predicted"/>
<dbReference type="InterPro" id="IPR049219">
    <property type="entry name" value="DUF6841"/>
</dbReference>
<dbReference type="SUPFAM" id="SSF54427">
    <property type="entry name" value="NTF2-like"/>
    <property type="match status" value="1"/>
</dbReference>
<accession>A0A1Y2K136</accession>
<dbReference type="RefSeq" id="WP_085398148.1">
    <property type="nucleotide sequence ID" value="NZ_NAFL01000118.1"/>
</dbReference>
<dbReference type="Gene3D" id="3.10.450.50">
    <property type="match status" value="1"/>
</dbReference>
<feature type="domain" description="DUF6841" evidence="1">
    <location>
        <begin position="8"/>
        <end position="125"/>
    </location>
</feature>
<gene>
    <name evidence="2" type="ORF">BSZ19_00650</name>
</gene>